<organism evidence="1 2">
    <name type="scientific">Calothrix parietina FACHB-288</name>
    <dbReference type="NCBI Taxonomy" id="2692896"/>
    <lineage>
        <taxon>Bacteria</taxon>
        <taxon>Bacillati</taxon>
        <taxon>Cyanobacteriota</taxon>
        <taxon>Cyanophyceae</taxon>
        <taxon>Nostocales</taxon>
        <taxon>Calotrichaceae</taxon>
        <taxon>Calothrix</taxon>
    </lineage>
</organism>
<evidence type="ECO:0000313" key="1">
    <source>
        <dbReference type="EMBL" id="MBD2194480.1"/>
    </source>
</evidence>
<protein>
    <submittedName>
        <fullName evidence="1">Uncharacterized protein</fullName>
    </submittedName>
</protein>
<gene>
    <name evidence="1" type="ORF">H6G24_03080</name>
</gene>
<dbReference type="RefSeq" id="WP_190538747.1">
    <property type="nucleotide sequence ID" value="NZ_CAWPNO010000073.1"/>
</dbReference>
<proteinExistence type="predicted"/>
<name>A0ABR8A3H6_9CYAN</name>
<keyword evidence="2" id="KW-1185">Reference proteome</keyword>
<dbReference type="EMBL" id="JACJQH010000004">
    <property type="protein sequence ID" value="MBD2194480.1"/>
    <property type="molecule type" value="Genomic_DNA"/>
</dbReference>
<reference evidence="1 2" key="1">
    <citation type="journal article" date="2020" name="ISME J.">
        <title>Comparative genomics reveals insights into cyanobacterial evolution and habitat adaptation.</title>
        <authorList>
            <person name="Chen M.Y."/>
            <person name="Teng W.K."/>
            <person name="Zhao L."/>
            <person name="Hu C.X."/>
            <person name="Zhou Y.K."/>
            <person name="Han B.P."/>
            <person name="Song L.R."/>
            <person name="Shu W.S."/>
        </authorList>
    </citation>
    <scope>NUCLEOTIDE SEQUENCE [LARGE SCALE GENOMIC DNA]</scope>
    <source>
        <strain evidence="1 2">FACHB-288</strain>
    </source>
</reference>
<comment type="caution">
    <text evidence="1">The sequence shown here is derived from an EMBL/GenBank/DDBJ whole genome shotgun (WGS) entry which is preliminary data.</text>
</comment>
<accession>A0ABR8A3H6</accession>
<sequence length="49" mass="5438">MVVIGDRTSEYLQLAIIKFRIHDQAQWAVDGSAIADNPTPIKITLEKGN</sequence>
<dbReference type="Proteomes" id="UP000658514">
    <property type="component" value="Unassembled WGS sequence"/>
</dbReference>
<evidence type="ECO:0000313" key="2">
    <source>
        <dbReference type="Proteomes" id="UP000658514"/>
    </source>
</evidence>